<feature type="transmembrane region" description="Helical" evidence="1">
    <location>
        <begin position="400"/>
        <end position="420"/>
    </location>
</feature>
<feature type="transmembrane region" description="Helical" evidence="1">
    <location>
        <begin position="287"/>
        <end position="304"/>
    </location>
</feature>
<reference evidence="2 3" key="1">
    <citation type="submission" date="2023-10" db="EMBL/GenBank/DDBJ databases">
        <title>Niallia locisalis sp.nov. isolated from a salt pond sample.</title>
        <authorList>
            <person name="Li X.-J."/>
            <person name="Dong L."/>
        </authorList>
    </citation>
    <scope>NUCLEOTIDE SEQUENCE [LARGE SCALE GENOMIC DNA]</scope>
    <source>
        <strain evidence="2 3">DSM 29761</strain>
    </source>
</reference>
<dbReference type="Pfam" id="PF09586">
    <property type="entry name" value="YfhO"/>
    <property type="match status" value="1"/>
</dbReference>
<dbReference type="InterPro" id="IPR018580">
    <property type="entry name" value="Uncharacterised_YfhO"/>
</dbReference>
<dbReference type="Proteomes" id="UP001357223">
    <property type="component" value="Chromosome"/>
</dbReference>
<feature type="transmembrane region" description="Helical" evidence="1">
    <location>
        <begin position="102"/>
        <end position="123"/>
    </location>
</feature>
<proteinExistence type="predicted"/>
<name>A0ABZ2CFY5_9BACI</name>
<feature type="transmembrane region" description="Helical" evidence="1">
    <location>
        <begin position="76"/>
        <end position="96"/>
    </location>
</feature>
<accession>A0ABZ2CFY5</accession>
<protein>
    <submittedName>
        <fullName evidence="2">YfhO family protein</fullName>
    </submittedName>
</protein>
<dbReference type="EMBL" id="CP137640">
    <property type="protein sequence ID" value="WVX81445.1"/>
    <property type="molecule type" value="Genomic_DNA"/>
</dbReference>
<feature type="transmembrane region" description="Helical" evidence="1">
    <location>
        <begin position="159"/>
        <end position="174"/>
    </location>
</feature>
<feature type="transmembrane region" description="Helical" evidence="1">
    <location>
        <begin position="181"/>
        <end position="209"/>
    </location>
</feature>
<organism evidence="2 3">
    <name type="scientific">Niallia oryzisoli</name>
    <dbReference type="NCBI Taxonomy" id="1737571"/>
    <lineage>
        <taxon>Bacteria</taxon>
        <taxon>Bacillati</taxon>
        <taxon>Bacillota</taxon>
        <taxon>Bacilli</taxon>
        <taxon>Bacillales</taxon>
        <taxon>Bacillaceae</taxon>
        <taxon>Niallia</taxon>
    </lineage>
</organism>
<feature type="transmembrane region" description="Helical" evidence="1">
    <location>
        <begin position="7"/>
        <end position="26"/>
    </location>
</feature>
<sequence>MKKTKGILGYAGLFFTPMAILFVIFLKLNIAPFGENSIWYIDLPAQLTMFYNHLYDVLQGSASPIYTWNYGMGTSFWATICYYLSSPLSILILLFPRSFIPYSILIIWLIKIGLSSICMSYLLKKQFTKNQLIIFIFSVSYALMSFSITYYFLPMWIDAVYLLPILIVGVHNILTKEKHQLFLFSLALLFISNFYISYMVGIFVFLYFIAECLINQFTWKDLLKRLILFFKSVLLAFLFTAFITIPTYLEVRKNKYTTEDVDIFSYLLNPLDLYGSFFNGTTVIQNLSIYTGLSILLLVPLYFLNQKYPIRERIIYGILLGFMLYSTTFTLLNMAWHAFELPNGAFYRYAFLISFLMVILSVKAILKLDAVTMKQVILVTLSNILFLCFANKLLEPTIFGLGLIHRNIIILVLYAFFILLLKHEGFVEKKAVVLKIGLCLLALGDLTLNSQAIFKNYIQASYPANWYDVHNPSYEEAINKLNTSDPSFYRTKIEPGLVTSHNESLRYKYKGMSIYTSTGNSNHNLFLRRIGYHADERTIRMEGGIFLSDTLLGFKYIVTTEELDNRIYTKVIEEDGIKVYKIKLHLPLGYMVSNQFMKITEKKDPFQVQNQLINGSREQTFYERQNPPAEFTMLLQQKNSNGTEVLQRQAGQSIPAMKAVIDISETSQLYMQLDGDTYNGYEDKLDILINGQPLKGGKMNTLNLVDLGTYADEKLTVEIRLKDGIQQLLEPDFYTLNYSALEQEIDQLKQNSLKIKDYSDTGVRGDITVQDDNQLLFLSIPFDKNWKARVDGEPAKLQKIGSYIGIPLTKGTHSIQLQYVPTIFYISLGLSALSLLSYFIYLFYRRQKR</sequence>
<feature type="transmembrane region" description="Helical" evidence="1">
    <location>
        <begin position="132"/>
        <end position="153"/>
    </location>
</feature>
<feature type="transmembrane region" description="Helical" evidence="1">
    <location>
        <begin position="229"/>
        <end position="251"/>
    </location>
</feature>
<keyword evidence="3" id="KW-1185">Reference proteome</keyword>
<evidence type="ECO:0000313" key="2">
    <source>
        <dbReference type="EMBL" id="WVX81445.1"/>
    </source>
</evidence>
<dbReference type="PANTHER" id="PTHR38454">
    <property type="entry name" value="INTEGRAL MEMBRANE PROTEIN-RELATED"/>
    <property type="match status" value="1"/>
</dbReference>
<dbReference type="RefSeq" id="WP_338450373.1">
    <property type="nucleotide sequence ID" value="NZ_CP137640.1"/>
</dbReference>
<evidence type="ECO:0000313" key="3">
    <source>
        <dbReference type="Proteomes" id="UP001357223"/>
    </source>
</evidence>
<keyword evidence="1" id="KW-1133">Transmembrane helix</keyword>
<feature type="transmembrane region" description="Helical" evidence="1">
    <location>
        <begin position="316"/>
        <end position="339"/>
    </location>
</feature>
<feature type="transmembrane region" description="Helical" evidence="1">
    <location>
        <begin position="376"/>
        <end position="394"/>
    </location>
</feature>
<gene>
    <name evidence="2" type="ORF">R4Z09_30620</name>
</gene>
<feature type="transmembrane region" description="Helical" evidence="1">
    <location>
        <begin position="432"/>
        <end position="454"/>
    </location>
</feature>
<keyword evidence="1" id="KW-0812">Transmembrane</keyword>
<feature type="transmembrane region" description="Helical" evidence="1">
    <location>
        <begin position="345"/>
        <end position="364"/>
    </location>
</feature>
<evidence type="ECO:0000256" key="1">
    <source>
        <dbReference type="SAM" id="Phobius"/>
    </source>
</evidence>
<keyword evidence="1" id="KW-0472">Membrane</keyword>
<feature type="transmembrane region" description="Helical" evidence="1">
    <location>
        <begin position="823"/>
        <end position="844"/>
    </location>
</feature>
<dbReference type="PANTHER" id="PTHR38454:SF1">
    <property type="entry name" value="INTEGRAL MEMBRANE PROTEIN"/>
    <property type="match status" value="1"/>
</dbReference>